<dbReference type="PROSITE" id="PS50007">
    <property type="entry name" value="PIPLC_X_DOMAIN"/>
    <property type="match status" value="1"/>
</dbReference>
<comment type="caution">
    <text evidence="3">The sequence shown here is derived from an EMBL/GenBank/DDBJ whole genome shotgun (WGS) entry which is preliminary data.</text>
</comment>
<evidence type="ECO:0000313" key="3">
    <source>
        <dbReference type="EMBL" id="KAI9639051.1"/>
    </source>
</evidence>
<dbReference type="GO" id="GO:0006629">
    <property type="term" value="P:lipid metabolic process"/>
    <property type="evidence" value="ECO:0007669"/>
    <property type="project" value="InterPro"/>
</dbReference>
<organism evidence="3 4">
    <name type="scientific">Dioszegia hungarica</name>
    <dbReference type="NCBI Taxonomy" id="4972"/>
    <lineage>
        <taxon>Eukaryota</taxon>
        <taxon>Fungi</taxon>
        <taxon>Dikarya</taxon>
        <taxon>Basidiomycota</taxon>
        <taxon>Agaricomycotina</taxon>
        <taxon>Tremellomycetes</taxon>
        <taxon>Tremellales</taxon>
        <taxon>Bulleribasidiaceae</taxon>
        <taxon>Dioszegia</taxon>
    </lineage>
</organism>
<dbReference type="GO" id="GO:0008081">
    <property type="term" value="F:phosphoric diester hydrolase activity"/>
    <property type="evidence" value="ECO:0007669"/>
    <property type="project" value="InterPro"/>
</dbReference>
<dbReference type="PANTHER" id="PTHR13593">
    <property type="match status" value="1"/>
</dbReference>
<dbReference type="EMBL" id="JAKWFO010000002">
    <property type="protein sequence ID" value="KAI9639051.1"/>
    <property type="molecule type" value="Genomic_DNA"/>
</dbReference>
<dbReference type="PANTHER" id="PTHR13593:SF140">
    <property type="entry name" value="PLC-LIKE PHOSPHODIESTERASE"/>
    <property type="match status" value="1"/>
</dbReference>
<dbReference type="Gene3D" id="3.20.20.190">
    <property type="entry name" value="Phosphatidylinositol (PI) phosphodiesterase"/>
    <property type="match status" value="1"/>
</dbReference>
<proteinExistence type="predicted"/>
<sequence>MHLLAALTLFSSLSASVLGASVCNGQAALCTRKYSTVTFIGAHNSYSVGQNLANNQNKDITSQLNDGIRTLQSQAHTASDGIRLCHGSCALQDGGLLVNYLTTVTSWVKANPNEVLTLVIVNSDNQPASRFASAFSSAGLDSYAFVPSSPQASLNDWPTLGSMIDSGKRVVVFLDNGADASVAPYLIDEFTNMWEDPFNAVDQTFGCAVNRSQASPSSTLMLVNHYLDTTYMLAGTQLWVPARDKLNVTNAASGYGSIGAHVDNCKAIWGRNPNIILLDYYDSNSNAPFALAAQLNGVSAPTNTVVPASTAVVSGSGASGSSKASGTAAAANVTQSKLNGASRVGAGGAGVWAAGALGAVGVVLGAMMI</sequence>
<keyword evidence="1" id="KW-0472">Membrane</keyword>
<keyword evidence="4" id="KW-1185">Reference proteome</keyword>
<feature type="transmembrane region" description="Helical" evidence="1">
    <location>
        <begin position="344"/>
        <end position="367"/>
    </location>
</feature>
<dbReference type="AlphaFoldDB" id="A0AA38HEU9"/>
<dbReference type="SUPFAM" id="SSF51695">
    <property type="entry name" value="PLC-like phosphodiesterases"/>
    <property type="match status" value="1"/>
</dbReference>
<keyword evidence="1" id="KW-1133">Transmembrane helix</keyword>
<protein>
    <submittedName>
        <fullName evidence="3">PLC-like phosphodiesterase</fullName>
    </submittedName>
</protein>
<gene>
    <name evidence="3" type="ORF">MKK02DRAFT_35876</name>
</gene>
<evidence type="ECO:0000313" key="4">
    <source>
        <dbReference type="Proteomes" id="UP001164286"/>
    </source>
</evidence>
<keyword evidence="2" id="KW-0732">Signal</keyword>
<feature type="chain" id="PRO_5041416876" evidence="2">
    <location>
        <begin position="20"/>
        <end position="369"/>
    </location>
</feature>
<evidence type="ECO:0000256" key="1">
    <source>
        <dbReference type="SAM" id="Phobius"/>
    </source>
</evidence>
<reference evidence="3" key="1">
    <citation type="journal article" date="2022" name="G3 (Bethesda)">
        <title>High quality genome of the basidiomycete yeast Dioszegia hungarica PDD-24b-2 isolated from cloud water.</title>
        <authorList>
            <person name="Jarrige D."/>
            <person name="Haridas S."/>
            <person name="Bleykasten-Grosshans C."/>
            <person name="Joly M."/>
            <person name="Nadalig T."/>
            <person name="Sancelme M."/>
            <person name="Vuilleumier S."/>
            <person name="Grigoriev I.V."/>
            <person name="Amato P."/>
            <person name="Bringel F."/>
        </authorList>
    </citation>
    <scope>NUCLEOTIDE SEQUENCE</scope>
    <source>
        <strain evidence="3">PDD-24b-2</strain>
    </source>
</reference>
<dbReference type="GeneID" id="77728493"/>
<accession>A0AA38HEU9</accession>
<dbReference type="InterPro" id="IPR017946">
    <property type="entry name" value="PLC-like_Pdiesterase_TIM-brl"/>
</dbReference>
<dbReference type="RefSeq" id="XP_052948828.1">
    <property type="nucleotide sequence ID" value="XM_053089288.1"/>
</dbReference>
<keyword evidence="1" id="KW-0812">Transmembrane</keyword>
<dbReference type="Proteomes" id="UP001164286">
    <property type="component" value="Unassembled WGS sequence"/>
</dbReference>
<name>A0AA38HEU9_9TREE</name>
<dbReference type="Pfam" id="PF26146">
    <property type="entry name" value="PI-PLC_X"/>
    <property type="match status" value="1"/>
</dbReference>
<dbReference type="InterPro" id="IPR051057">
    <property type="entry name" value="PI-PLC_domain"/>
</dbReference>
<feature type="signal peptide" evidence="2">
    <location>
        <begin position="1"/>
        <end position="19"/>
    </location>
</feature>
<evidence type="ECO:0000256" key="2">
    <source>
        <dbReference type="SAM" id="SignalP"/>
    </source>
</evidence>